<sequence>MSRSLDVKPSTQAPEKVEQIKAAIRACKTPGEVSVLAKRHRDYMDELDAIPSLHVFAIQIKNLAALRRSQLERSNVR</sequence>
<keyword evidence="2" id="KW-1185">Reference proteome</keyword>
<dbReference type="Proteomes" id="UP000183299">
    <property type="component" value="Unassembled WGS sequence"/>
</dbReference>
<evidence type="ECO:0000313" key="2">
    <source>
        <dbReference type="Proteomes" id="UP000183299"/>
    </source>
</evidence>
<feature type="non-terminal residue" evidence="1">
    <location>
        <position position="77"/>
    </location>
</feature>
<dbReference type="RefSeq" id="WP_066598935.1">
    <property type="nucleotide sequence ID" value="NZ_FORY01000053.1"/>
</dbReference>
<dbReference type="AlphaFoldDB" id="A0A1I3XFS6"/>
<organism evidence="1 2">
    <name type="scientific">Celeribacter halophilus</name>
    <dbReference type="NCBI Taxonomy" id="576117"/>
    <lineage>
        <taxon>Bacteria</taxon>
        <taxon>Pseudomonadati</taxon>
        <taxon>Pseudomonadota</taxon>
        <taxon>Alphaproteobacteria</taxon>
        <taxon>Rhodobacterales</taxon>
        <taxon>Roseobacteraceae</taxon>
        <taxon>Celeribacter</taxon>
    </lineage>
</organism>
<proteinExistence type="predicted"/>
<dbReference type="EMBL" id="FORY01000053">
    <property type="protein sequence ID" value="SFK18417.1"/>
    <property type="molecule type" value="Genomic_DNA"/>
</dbReference>
<evidence type="ECO:0000313" key="1">
    <source>
        <dbReference type="EMBL" id="SFK18417.1"/>
    </source>
</evidence>
<gene>
    <name evidence="1" type="ORF">SAMN04488138_1535</name>
</gene>
<name>A0A1I3XFS6_9RHOB</name>
<protein>
    <submittedName>
        <fullName evidence="1">Uncharacterized protein</fullName>
    </submittedName>
</protein>
<reference evidence="1 2" key="1">
    <citation type="submission" date="2016-10" db="EMBL/GenBank/DDBJ databases">
        <authorList>
            <person name="de Groot N.N."/>
        </authorList>
    </citation>
    <scope>NUCLEOTIDE SEQUENCE [LARGE SCALE GENOMIC DNA]</scope>
    <source>
        <strain evidence="1 2">CGMCC 1.8891</strain>
    </source>
</reference>
<accession>A0A1I3XFS6</accession>